<feature type="domain" description="Shelterin complex subunit TPP1/Est3" evidence="7">
    <location>
        <begin position="5"/>
        <end position="127"/>
    </location>
</feature>
<evidence type="ECO:0000313" key="9">
    <source>
        <dbReference type="Proteomes" id="UP000190312"/>
    </source>
</evidence>
<feature type="compositionally biased region" description="Basic and acidic residues" evidence="6">
    <location>
        <begin position="761"/>
        <end position="777"/>
    </location>
</feature>
<comment type="subcellular location">
    <subcellularLocation>
        <location evidence="2">Chromosome</location>
        <location evidence="2">Telomere</location>
    </subcellularLocation>
    <subcellularLocation>
        <location evidence="1">Nucleus</location>
    </subcellularLocation>
</comment>
<dbReference type="GO" id="GO:0042162">
    <property type="term" value="F:telomeric DNA binding"/>
    <property type="evidence" value="ECO:0007669"/>
    <property type="project" value="InterPro"/>
</dbReference>
<reference evidence="8 9" key="1">
    <citation type="submission" date="2016-10" db="EMBL/GenBank/DDBJ databases">
        <title>Genome sequencing of Aspergillus oryzae BCC7051.</title>
        <authorList>
            <person name="Thammarongtham C."/>
            <person name="Vorapreeda T."/>
            <person name="Nookaew I."/>
            <person name="Srisuk T."/>
            <person name="Land M."/>
            <person name="Jeennor S."/>
            <person name="Laoteng K."/>
        </authorList>
    </citation>
    <scope>NUCLEOTIDE SEQUENCE [LARGE SCALE GENOMIC DNA]</scope>
    <source>
        <strain evidence="8 9">BCC7051</strain>
    </source>
</reference>
<feature type="region of interest" description="Disordered" evidence="6">
    <location>
        <begin position="430"/>
        <end position="616"/>
    </location>
</feature>
<dbReference type="OrthoDB" id="3538943at2759"/>
<feature type="region of interest" description="Disordered" evidence="6">
    <location>
        <begin position="678"/>
        <end position="816"/>
    </location>
</feature>
<protein>
    <recommendedName>
        <fullName evidence="7">Shelterin complex subunit TPP1/Est3 domain-containing protein</fullName>
    </recommendedName>
</protein>
<dbReference type="GO" id="GO:0000781">
    <property type="term" value="C:chromosome, telomeric region"/>
    <property type="evidence" value="ECO:0007669"/>
    <property type="project" value="UniProtKB-SubCell"/>
</dbReference>
<comment type="caution">
    <text evidence="8">The sequence shown here is derived from an EMBL/GenBank/DDBJ whole genome shotgun (WGS) entry which is preliminary data.</text>
</comment>
<feature type="region of interest" description="Disordered" evidence="6">
    <location>
        <begin position="338"/>
        <end position="373"/>
    </location>
</feature>
<feature type="compositionally biased region" description="Polar residues" evidence="6">
    <location>
        <begin position="1015"/>
        <end position="1025"/>
    </location>
</feature>
<evidence type="ECO:0000256" key="6">
    <source>
        <dbReference type="SAM" id="MobiDB-lite"/>
    </source>
</evidence>
<keyword evidence="3" id="KW-0158">Chromosome</keyword>
<feature type="compositionally biased region" description="Basic and acidic residues" evidence="6">
    <location>
        <begin position="431"/>
        <end position="452"/>
    </location>
</feature>
<evidence type="ECO:0000259" key="7">
    <source>
        <dbReference type="Pfam" id="PF10341"/>
    </source>
</evidence>
<name>A0A1S9DTB1_ASPOZ</name>
<keyword evidence="5" id="KW-0539">Nucleus</keyword>
<feature type="region of interest" description="Disordered" evidence="6">
    <location>
        <begin position="163"/>
        <end position="220"/>
    </location>
</feature>
<feature type="compositionally biased region" description="Basic and acidic residues" evidence="6">
    <location>
        <begin position="1031"/>
        <end position="1051"/>
    </location>
</feature>
<gene>
    <name evidence="8" type="ORF">OAory_01000820</name>
</gene>
<feature type="compositionally biased region" description="Polar residues" evidence="6">
    <location>
        <begin position="525"/>
        <end position="536"/>
    </location>
</feature>
<feature type="compositionally biased region" description="Polar residues" evidence="6">
    <location>
        <begin position="361"/>
        <end position="370"/>
    </location>
</feature>
<evidence type="ECO:0000256" key="5">
    <source>
        <dbReference type="ARBA" id="ARBA00023242"/>
    </source>
</evidence>
<feature type="compositionally biased region" description="Polar residues" evidence="6">
    <location>
        <begin position="338"/>
        <end position="352"/>
    </location>
</feature>
<accession>A0A1S9DTB1</accession>
<feature type="compositionally biased region" description="Polar residues" evidence="6">
    <location>
        <begin position="687"/>
        <end position="716"/>
    </location>
</feature>
<dbReference type="EMBL" id="MKZY01000002">
    <property type="protein sequence ID" value="OOO12333.1"/>
    <property type="molecule type" value="Genomic_DNA"/>
</dbReference>
<dbReference type="GO" id="GO:0005697">
    <property type="term" value="C:telomerase holoenzyme complex"/>
    <property type="evidence" value="ECO:0007669"/>
    <property type="project" value="InterPro"/>
</dbReference>
<dbReference type="GO" id="GO:0007004">
    <property type="term" value="P:telomere maintenance via telomerase"/>
    <property type="evidence" value="ECO:0007669"/>
    <property type="project" value="InterPro"/>
</dbReference>
<evidence type="ECO:0000256" key="1">
    <source>
        <dbReference type="ARBA" id="ARBA00004123"/>
    </source>
</evidence>
<dbReference type="InterPro" id="IPR019437">
    <property type="entry name" value="TPP1/Est3"/>
</dbReference>
<proteinExistence type="predicted"/>
<evidence type="ECO:0000313" key="8">
    <source>
        <dbReference type="EMBL" id="OOO12333.1"/>
    </source>
</evidence>
<evidence type="ECO:0000256" key="2">
    <source>
        <dbReference type="ARBA" id="ARBA00004574"/>
    </source>
</evidence>
<feature type="compositionally biased region" description="Basic and acidic residues" evidence="6">
    <location>
        <begin position="513"/>
        <end position="524"/>
    </location>
</feature>
<feature type="region of interest" description="Disordered" evidence="6">
    <location>
        <begin position="236"/>
        <end position="306"/>
    </location>
</feature>
<feature type="compositionally biased region" description="Polar residues" evidence="6">
    <location>
        <begin position="193"/>
        <end position="206"/>
    </location>
</feature>
<feature type="compositionally biased region" description="Polar residues" evidence="6">
    <location>
        <begin position="750"/>
        <end position="760"/>
    </location>
</feature>
<feature type="compositionally biased region" description="Polar residues" evidence="6">
    <location>
        <begin position="453"/>
        <end position="464"/>
    </location>
</feature>
<dbReference type="AlphaFoldDB" id="A0A1S9DTB1"/>
<feature type="compositionally biased region" description="Acidic residues" evidence="6">
    <location>
        <begin position="580"/>
        <end position="590"/>
    </location>
</feature>
<organism evidence="8 9">
    <name type="scientific">Aspergillus oryzae</name>
    <name type="common">Yellow koji mold</name>
    <dbReference type="NCBI Taxonomy" id="5062"/>
    <lineage>
        <taxon>Eukaryota</taxon>
        <taxon>Fungi</taxon>
        <taxon>Dikarya</taxon>
        <taxon>Ascomycota</taxon>
        <taxon>Pezizomycotina</taxon>
        <taxon>Eurotiomycetes</taxon>
        <taxon>Eurotiomycetidae</taxon>
        <taxon>Eurotiales</taxon>
        <taxon>Aspergillaceae</taxon>
        <taxon>Aspergillus</taxon>
        <taxon>Aspergillus subgen. Circumdati</taxon>
    </lineage>
</organism>
<keyword evidence="4" id="KW-0779">Telomere</keyword>
<feature type="region of interest" description="Disordered" evidence="6">
    <location>
        <begin position="1015"/>
        <end position="1082"/>
    </location>
</feature>
<sequence>MISINAWIAPLVEDFLSRYIKGQVDSSEFEDDGSNLRFARRSPQYTIIHHWEESEGRYVATLTDSKTQIEAVLAKESLEGLEREAGDRPLNRDVTLNHYAQLLEYEIVLEYAMSAPKIHLYVRNLSIAWDRGKYKGAPQGKLVKKSASIRGLLRKVFETIKSRESRRAATSPKAYSLDDSPKSQTHVSEKHVSQQFLQSQAQTSFVDSGGPSMMPPIQSKRGSAVSNALLGYLESHTKPADSNLPDNRERGTVAIPVNGDSPNRTEVRETSPHAAKSASDIPQAEGTERSVSDSGSKLIHPAQHNSHTALQERYDAGHELPTTNIDGEKTSKIGVQQGQDHENLNSSQSSPKQKLPEMTHPSENSSSSYTDPWHSMTEIRTRDIRIPKNQVALLEQHTRQWVPPDHGDSIKGHVPPELLAQWNQIALQRSRLSEREGPRGFESEWAETRELSPDTNCPTAQTNAESDDEPVTSDWSESSPERVCRPRQLPADSSPVAGAIMKRNGVHITKPGNAREEKQPKEVDSTSVRDAQQDSRVISAAQDGNDLPMENSPFENNVNEEHISKSMHNNPRAAGPNLQEESDAGSEDSVMDTSVPCPLGGSQQSNFTNQSEQEIISSGSSFPARGHVQVLETPLANLKHLRSARLDKDKAVLDSHHIEQSSSQVAKSSSQSRIFNTYATNDDDNEGTQTTNVSRVNGAGETNDTGILGTQMSTGDWSMPDATPNSHSALVFDSSAPKQHDSNAPIPMSTFESQDSSKPFSSHDEVLSSMASEEKGPELVPSQGLAHDTLEHGGISPLKRPASPIGVEERPSSKRHKFRYDENTDAGIVGETRPASGVVCRRQDYIRHSAEHLEAQRIHEKFRNDYPNYVGDYLHFRRLCATLQAVRDKGSLQRSFLWDDFIIKHLEEYPHYTEQCHSLETKSLGYEEYFTSHFSKPTYKKRSLTAEGIKVVAAQDIPPTISDTATSLLRLRNGADTSFTASLVDQFSNFHAHSFGPATQSVQSDTDVDRMSLTMSSPTQCTKNNVGPPGDGHHTEIEEHTEETAEQHPEAEVPQPAAEVQQLEVEGQHSEAVEQAPEVDDQLRLEMTTQLSTLRYLDGNESVVAESEINSEEDDGFMDETHETASIELGDEEPSTILEAPLSGNESEAASEAESPDENWFLSLRHLFPAEPSWCDGPETPFKKWARADQNVFSQRKFRRNWARIPVDEKGIPQRPCYSNPPE</sequence>
<evidence type="ECO:0000256" key="4">
    <source>
        <dbReference type="ARBA" id="ARBA00022895"/>
    </source>
</evidence>
<evidence type="ECO:0000256" key="3">
    <source>
        <dbReference type="ARBA" id="ARBA00022454"/>
    </source>
</evidence>
<dbReference type="Proteomes" id="UP000190312">
    <property type="component" value="Unassembled WGS sequence"/>
</dbReference>
<dbReference type="Pfam" id="PF10341">
    <property type="entry name" value="TPP1"/>
    <property type="match status" value="1"/>
</dbReference>